<proteinExistence type="predicted"/>
<dbReference type="AlphaFoldDB" id="A0A6L7F3D2"/>
<reference evidence="1 2" key="1">
    <citation type="submission" date="2019-12" db="EMBL/GenBank/DDBJ databases">
        <authorList>
            <person name="Kun Z."/>
        </authorList>
    </citation>
    <scope>NUCLEOTIDE SEQUENCE [LARGE SCALE GENOMIC DNA]</scope>
    <source>
        <strain evidence="1 2">YIM 123512</strain>
    </source>
</reference>
<name>A0A6L7F3D2_9ACTN</name>
<dbReference type="Gene3D" id="3.30.530.20">
    <property type="match status" value="1"/>
</dbReference>
<dbReference type="SUPFAM" id="SSF55961">
    <property type="entry name" value="Bet v1-like"/>
    <property type="match status" value="1"/>
</dbReference>
<dbReference type="InterPro" id="IPR023393">
    <property type="entry name" value="START-like_dom_sf"/>
</dbReference>
<dbReference type="RefSeq" id="WP_160879696.1">
    <property type="nucleotide sequence ID" value="NZ_WUEK01000014.1"/>
</dbReference>
<accession>A0A6L7F3D2</accession>
<dbReference type="Proteomes" id="UP000473325">
    <property type="component" value="Unassembled WGS sequence"/>
</dbReference>
<evidence type="ECO:0000313" key="2">
    <source>
        <dbReference type="Proteomes" id="UP000473325"/>
    </source>
</evidence>
<keyword evidence="2" id="KW-1185">Reference proteome</keyword>
<sequence length="144" mass="15533">MERTVTVDTPVDTVFAFMADSTSTERWDPPTVSTTRTAGDGGVGTTYHTVTKMLGSTQEIDYTVLQREEDALLQLEGDAGSVKLLDTIRFERTPEGGTAVHYRAEFHPVGLAKLATPLLPPGLKILGDQVASTLEDELRGLGRG</sequence>
<protein>
    <submittedName>
        <fullName evidence="1">Polyketide cyclase</fullName>
    </submittedName>
</protein>
<comment type="caution">
    <text evidence="1">The sequence shown here is derived from an EMBL/GenBank/DDBJ whole genome shotgun (WGS) entry which is preliminary data.</text>
</comment>
<gene>
    <name evidence="1" type="ORF">GRQ65_19540</name>
</gene>
<dbReference type="EMBL" id="WUEK01000014">
    <property type="protein sequence ID" value="MXG91739.1"/>
    <property type="molecule type" value="Genomic_DNA"/>
</dbReference>
<dbReference type="Pfam" id="PF10604">
    <property type="entry name" value="Polyketide_cyc2"/>
    <property type="match status" value="1"/>
</dbReference>
<evidence type="ECO:0000313" key="1">
    <source>
        <dbReference type="EMBL" id="MXG91739.1"/>
    </source>
</evidence>
<organism evidence="1 2">
    <name type="scientific">Nocardioides flavescens</name>
    <dbReference type="NCBI Taxonomy" id="2691959"/>
    <lineage>
        <taxon>Bacteria</taxon>
        <taxon>Bacillati</taxon>
        <taxon>Actinomycetota</taxon>
        <taxon>Actinomycetes</taxon>
        <taxon>Propionibacteriales</taxon>
        <taxon>Nocardioidaceae</taxon>
        <taxon>Nocardioides</taxon>
    </lineage>
</organism>
<dbReference type="InterPro" id="IPR019587">
    <property type="entry name" value="Polyketide_cyclase/dehydratase"/>
</dbReference>